<protein>
    <submittedName>
        <fullName evidence="1">Uncharacterized protein</fullName>
    </submittedName>
</protein>
<proteinExistence type="predicted"/>
<dbReference type="STRING" id="5078.A0A135LTY3"/>
<organism evidence="1 2">
    <name type="scientific">Penicillium patulum</name>
    <name type="common">Penicillium griseofulvum</name>
    <dbReference type="NCBI Taxonomy" id="5078"/>
    <lineage>
        <taxon>Eukaryota</taxon>
        <taxon>Fungi</taxon>
        <taxon>Dikarya</taxon>
        <taxon>Ascomycota</taxon>
        <taxon>Pezizomycotina</taxon>
        <taxon>Eurotiomycetes</taxon>
        <taxon>Eurotiomycetidae</taxon>
        <taxon>Eurotiales</taxon>
        <taxon>Aspergillaceae</taxon>
        <taxon>Penicillium</taxon>
    </lineage>
</organism>
<reference evidence="1 2" key="1">
    <citation type="journal article" date="2016" name="BMC Genomics">
        <title>Genome sequencing and secondary metabolism of the postharvest pathogen Penicillium griseofulvum.</title>
        <authorList>
            <person name="Banani H."/>
            <person name="Marcet-Houben M."/>
            <person name="Ballester A.R."/>
            <person name="Abbruscato P."/>
            <person name="Gonzalez-Candelas L."/>
            <person name="Gabaldon T."/>
            <person name="Spadaro D."/>
        </authorList>
    </citation>
    <scope>NUCLEOTIDE SEQUENCE [LARGE SCALE GENOMIC DNA]</scope>
    <source>
        <strain evidence="1 2">PG3</strain>
    </source>
</reference>
<gene>
    <name evidence="1" type="ORF">PGRI_087280</name>
</gene>
<keyword evidence="2" id="KW-1185">Reference proteome</keyword>
<dbReference type="OrthoDB" id="4497052at2759"/>
<evidence type="ECO:0000313" key="1">
    <source>
        <dbReference type="EMBL" id="KXG52444.1"/>
    </source>
</evidence>
<evidence type="ECO:0000313" key="2">
    <source>
        <dbReference type="Proteomes" id="UP000070168"/>
    </source>
</evidence>
<accession>A0A135LTY3</accession>
<name>A0A135LTY3_PENPA</name>
<dbReference type="RefSeq" id="XP_040650980.1">
    <property type="nucleotide sequence ID" value="XM_040796442.1"/>
</dbReference>
<dbReference type="AlphaFoldDB" id="A0A135LTY3"/>
<sequence length="333" mass="38755">MDALPPASRLTVVCSQVAIGSELHQAPIATPTNIPTDTEPFPEYDESQCELVASAYAAEKPLEDALIHALGKAAHQEIRTRDVDPKIIPYVKSDPSHRSQVILEQLLDLLSEPQMRREVREQFIIIVNATLQFNKVIFHQCPKFLSPQEIRDARRPLEMVLRKIQSMEYMLKDQLYNAEKASSDLKDIEVESLLPYERLRKMASVVAKNMEKPRFLEERLLSLYMDMYEEWIHVPFLCRRNIQLKEEKTPSFPRMRVSRRVITGWQGIGQCIDTYSALTRLTLEIKEKYLTPIMMGYLCDPSEIWEQCWDRYENIKKDQHKSGEEDLTECLPN</sequence>
<dbReference type="Proteomes" id="UP000070168">
    <property type="component" value="Unassembled WGS sequence"/>
</dbReference>
<comment type="caution">
    <text evidence="1">The sequence shown here is derived from an EMBL/GenBank/DDBJ whole genome shotgun (WGS) entry which is preliminary data.</text>
</comment>
<dbReference type="OMA" id="DMYEEWI"/>
<dbReference type="GeneID" id="63711742"/>
<dbReference type="EMBL" id="LHQR01000026">
    <property type="protein sequence ID" value="KXG52444.1"/>
    <property type="molecule type" value="Genomic_DNA"/>
</dbReference>